<evidence type="ECO:0000313" key="11">
    <source>
        <dbReference type="Proteomes" id="UP001164718"/>
    </source>
</evidence>
<dbReference type="InterPro" id="IPR000620">
    <property type="entry name" value="EamA_dom"/>
</dbReference>
<dbReference type="NCBIfam" id="TIGR00688">
    <property type="entry name" value="rarD"/>
    <property type="match status" value="1"/>
</dbReference>
<evidence type="ECO:0000256" key="5">
    <source>
        <dbReference type="ARBA" id="ARBA00022692"/>
    </source>
</evidence>
<dbReference type="AlphaFoldDB" id="A0A9E8LVA9"/>
<proteinExistence type="inferred from homology"/>
<feature type="transmembrane region" description="Helical" evidence="8">
    <location>
        <begin position="232"/>
        <end position="253"/>
    </location>
</feature>
<evidence type="ECO:0000256" key="1">
    <source>
        <dbReference type="ARBA" id="ARBA00004651"/>
    </source>
</evidence>
<feature type="transmembrane region" description="Helical" evidence="8">
    <location>
        <begin position="126"/>
        <end position="143"/>
    </location>
</feature>
<dbReference type="PANTHER" id="PTHR22911">
    <property type="entry name" value="ACYL-MALONYL CONDENSING ENZYME-RELATED"/>
    <property type="match status" value="1"/>
</dbReference>
<evidence type="ECO:0000313" key="10">
    <source>
        <dbReference type="EMBL" id="WAA10146.1"/>
    </source>
</evidence>
<dbReference type="InterPro" id="IPR004626">
    <property type="entry name" value="RarD"/>
</dbReference>
<feature type="domain" description="EamA" evidence="9">
    <location>
        <begin position="26"/>
        <end position="166"/>
    </location>
</feature>
<evidence type="ECO:0000256" key="7">
    <source>
        <dbReference type="ARBA" id="ARBA00023136"/>
    </source>
</evidence>
<dbReference type="SUPFAM" id="SSF103481">
    <property type="entry name" value="Multidrug resistance efflux transporter EmrE"/>
    <property type="match status" value="2"/>
</dbReference>
<dbReference type="Pfam" id="PF00892">
    <property type="entry name" value="EamA"/>
    <property type="match status" value="1"/>
</dbReference>
<comment type="similarity">
    <text evidence="2">Belongs to the EamA transporter family.</text>
</comment>
<keyword evidence="7 8" id="KW-0472">Membrane</keyword>
<dbReference type="RefSeq" id="WP_275417931.1">
    <property type="nucleotide sequence ID" value="NZ_CP106878.1"/>
</dbReference>
<protein>
    <submittedName>
        <fullName evidence="10">EamA family transporter RarD</fullName>
    </submittedName>
</protein>
<keyword evidence="11" id="KW-1185">Reference proteome</keyword>
<evidence type="ECO:0000256" key="2">
    <source>
        <dbReference type="ARBA" id="ARBA00007362"/>
    </source>
</evidence>
<feature type="transmembrane region" description="Helical" evidence="8">
    <location>
        <begin position="260"/>
        <end position="283"/>
    </location>
</feature>
<dbReference type="PANTHER" id="PTHR22911:SF137">
    <property type="entry name" value="SOLUTE CARRIER FAMILY 35 MEMBER G2-RELATED"/>
    <property type="match status" value="1"/>
</dbReference>
<evidence type="ECO:0000256" key="4">
    <source>
        <dbReference type="ARBA" id="ARBA00022475"/>
    </source>
</evidence>
<dbReference type="InterPro" id="IPR037185">
    <property type="entry name" value="EmrE-like"/>
</dbReference>
<dbReference type="Proteomes" id="UP001164718">
    <property type="component" value="Chromosome"/>
</dbReference>
<dbReference type="GO" id="GO:0005886">
    <property type="term" value="C:plasma membrane"/>
    <property type="evidence" value="ECO:0007669"/>
    <property type="project" value="UniProtKB-SubCell"/>
</dbReference>
<comment type="subcellular location">
    <subcellularLocation>
        <location evidence="1">Cell membrane</location>
        <topology evidence="1">Multi-pass membrane protein</topology>
    </subcellularLocation>
</comment>
<keyword evidence="4" id="KW-1003">Cell membrane</keyword>
<feature type="transmembrane region" description="Helical" evidence="8">
    <location>
        <begin position="201"/>
        <end position="220"/>
    </location>
</feature>
<name>A0A9E8LVA9_9BACI</name>
<keyword evidence="6 8" id="KW-1133">Transmembrane helix</keyword>
<reference evidence="10" key="1">
    <citation type="submission" date="2022-09" db="EMBL/GenBank/DDBJ databases">
        <title>Complete Genomes of Fervidibacillus albus and Fervidibacillus halotolerans isolated from tidal flat sediments.</title>
        <authorList>
            <person name="Kwon K.K."/>
            <person name="Yang S.-H."/>
            <person name="Park M.J."/>
            <person name="Oh H.-M."/>
        </authorList>
    </citation>
    <scope>NUCLEOTIDE SEQUENCE</scope>
    <source>
        <strain evidence="10">MEBiC13591</strain>
    </source>
</reference>
<feature type="transmembrane region" description="Helical" evidence="8">
    <location>
        <begin position="57"/>
        <end position="76"/>
    </location>
</feature>
<dbReference type="EMBL" id="CP106878">
    <property type="protein sequence ID" value="WAA10146.1"/>
    <property type="molecule type" value="Genomic_DNA"/>
</dbReference>
<evidence type="ECO:0000256" key="8">
    <source>
        <dbReference type="SAM" id="Phobius"/>
    </source>
</evidence>
<evidence type="ECO:0000259" key="9">
    <source>
        <dbReference type="Pfam" id="PF00892"/>
    </source>
</evidence>
<sequence>MREIYITNEGRERGKEYRFPALYMQKGVFYALLAYGIWGFLPIYWKWVDHVPSDEILIHRIIWSFVFSFIFVFVIIDRQEFLNSIRILRKEPKQMLIIFTASVIITSNWFLFIWAVNSGHVTDASLGYYMNPLISVLLGVIFFHERMNRGQRISFLFAVIGVIILTVSHGSFPLIAFGLALTFGFYGLLKKLVRLDALIGMTIETLFILPVAVGYFIYLQRAGKSVFLADSVLTDIVLVGAGLATFIPLFFFAKGVQRIPLYYAGILQYIAPTVMLLLGVFLYHESFSIVQFSAFSFIWLALIAFTYTNVKELYKKKQKGEVSM</sequence>
<gene>
    <name evidence="10" type="primary">rarD</name>
    <name evidence="10" type="ORF">OE104_02025</name>
</gene>
<dbReference type="KEGG" id="faf:OE104_02025"/>
<feature type="transmembrane region" description="Helical" evidence="8">
    <location>
        <begin position="96"/>
        <end position="114"/>
    </location>
</feature>
<evidence type="ECO:0000256" key="3">
    <source>
        <dbReference type="ARBA" id="ARBA00022448"/>
    </source>
</evidence>
<accession>A0A9E8LVA9</accession>
<feature type="transmembrane region" description="Helical" evidence="8">
    <location>
        <begin position="150"/>
        <end position="166"/>
    </location>
</feature>
<feature type="transmembrane region" description="Helical" evidence="8">
    <location>
        <begin position="21"/>
        <end position="45"/>
    </location>
</feature>
<keyword evidence="5 8" id="KW-0812">Transmembrane</keyword>
<feature type="transmembrane region" description="Helical" evidence="8">
    <location>
        <begin position="289"/>
        <end position="310"/>
    </location>
</feature>
<keyword evidence="3" id="KW-0813">Transport</keyword>
<organism evidence="10 11">
    <name type="scientific">Fervidibacillus albus</name>
    <dbReference type="NCBI Taxonomy" id="2980026"/>
    <lineage>
        <taxon>Bacteria</taxon>
        <taxon>Bacillati</taxon>
        <taxon>Bacillota</taxon>
        <taxon>Bacilli</taxon>
        <taxon>Bacillales</taxon>
        <taxon>Bacillaceae</taxon>
        <taxon>Fervidibacillus</taxon>
    </lineage>
</organism>
<evidence type="ECO:0000256" key="6">
    <source>
        <dbReference type="ARBA" id="ARBA00022989"/>
    </source>
</evidence>